<proteinExistence type="predicted"/>
<keyword evidence="2" id="KW-1185">Reference proteome</keyword>
<comment type="caution">
    <text evidence="1">The sequence shown here is derived from an EMBL/GenBank/DDBJ whole genome shotgun (WGS) entry which is preliminary data.</text>
</comment>
<evidence type="ECO:0000313" key="1">
    <source>
        <dbReference type="EMBL" id="KAI4530460.1"/>
    </source>
</evidence>
<evidence type="ECO:0000313" key="2">
    <source>
        <dbReference type="Proteomes" id="UP001214576"/>
    </source>
</evidence>
<sequence length="177" mass="20442">MDRKMGITSNARFPGMMCRVYSLSPTTRITASPEKNPSNVSGIAKFYFYFTFLLRNRVMGIFPIDPVSLTPACFRNVKAAYLKMQTCGTHIMNESVSLTYGKKRERTIQHLGIFKMISKEFWRRHVASHQHTHKTILLPDVILCPGKVFEVQRSQKKLSDEKKSNFSDLRFLELSFP</sequence>
<dbReference type="EMBL" id="JAKZEL010000025">
    <property type="protein sequence ID" value="KAI4530460.1"/>
    <property type="molecule type" value="Genomic_DNA"/>
</dbReference>
<accession>A0AAD4TQD3</accession>
<reference evidence="1" key="1">
    <citation type="submission" date="2022-03" db="EMBL/GenBank/DDBJ databases">
        <title>Genomic analyses of argali, domestic sheep and their hybrids provide insights into chromosomal evolution, heterosis and genetic basis of agronomic traits.</title>
        <authorList>
            <person name="Li M."/>
        </authorList>
    </citation>
    <scope>NUCLEOTIDE SEQUENCE</scope>
    <source>
        <strain evidence="1">CAU-MHL-2022a</strain>
        <tissue evidence="1">Skin</tissue>
    </source>
</reference>
<organism evidence="1 2">
    <name type="scientific">Ovis ammon polii</name>
    <dbReference type="NCBI Taxonomy" id="230172"/>
    <lineage>
        <taxon>Eukaryota</taxon>
        <taxon>Metazoa</taxon>
        <taxon>Chordata</taxon>
        <taxon>Craniata</taxon>
        <taxon>Vertebrata</taxon>
        <taxon>Euteleostomi</taxon>
        <taxon>Mammalia</taxon>
        <taxon>Eutheria</taxon>
        <taxon>Laurasiatheria</taxon>
        <taxon>Artiodactyla</taxon>
        <taxon>Ruminantia</taxon>
        <taxon>Pecora</taxon>
        <taxon>Bovidae</taxon>
        <taxon>Caprinae</taxon>
        <taxon>Ovis</taxon>
    </lineage>
</organism>
<dbReference type="AlphaFoldDB" id="A0AAD4TQD3"/>
<protein>
    <submittedName>
        <fullName evidence="1">Uncharacterized protein</fullName>
    </submittedName>
</protein>
<dbReference type="Proteomes" id="UP001214576">
    <property type="component" value="Unassembled WGS sequence"/>
</dbReference>
<gene>
    <name evidence="1" type="ORF">MG293_019349</name>
</gene>
<name>A0AAD4TQD3_OVIAM</name>